<evidence type="ECO:0000313" key="2">
    <source>
        <dbReference type="Proteomes" id="UP000193144"/>
    </source>
</evidence>
<protein>
    <submittedName>
        <fullName evidence="1">Uncharacterized protein</fullName>
    </submittedName>
</protein>
<accession>A0A1Y1YU75</accession>
<organism evidence="1 2">
    <name type="scientific">Clohesyomyces aquaticus</name>
    <dbReference type="NCBI Taxonomy" id="1231657"/>
    <lineage>
        <taxon>Eukaryota</taxon>
        <taxon>Fungi</taxon>
        <taxon>Dikarya</taxon>
        <taxon>Ascomycota</taxon>
        <taxon>Pezizomycotina</taxon>
        <taxon>Dothideomycetes</taxon>
        <taxon>Pleosporomycetidae</taxon>
        <taxon>Pleosporales</taxon>
        <taxon>Lindgomycetaceae</taxon>
        <taxon>Clohesyomyces</taxon>
    </lineage>
</organism>
<evidence type="ECO:0000313" key="1">
    <source>
        <dbReference type="EMBL" id="ORY01125.1"/>
    </source>
</evidence>
<comment type="caution">
    <text evidence="1">The sequence shown here is derived from an EMBL/GenBank/DDBJ whole genome shotgun (WGS) entry which is preliminary data.</text>
</comment>
<keyword evidence="2" id="KW-1185">Reference proteome</keyword>
<reference evidence="1 2" key="1">
    <citation type="submission" date="2016-07" db="EMBL/GenBank/DDBJ databases">
        <title>Pervasive Adenine N6-methylation of Active Genes in Fungi.</title>
        <authorList>
            <consortium name="DOE Joint Genome Institute"/>
            <person name="Mondo S.J."/>
            <person name="Dannebaum R.O."/>
            <person name="Kuo R.C."/>
            <person name="Labutti K."/>
            <person name="Haridas S."/>
            <person name="Kuo A."/>
            <person name="Salamov A."/>
            <person name="Ahrendt S.R."/>
            <person name="Lipzen A."/>
            <person name="Sullivan W."/>
            <person name="Andreopoulos W.B."/>
            <person name="Clum A."/>
            <person name="Lindquist E."/>
            <person name="Daum C."/>
            <person name="Ramamoorthy G.K."/>
            <person name="Gryganskyi A."/>
            <person name="Culley D."/>
            <person name="Magnuson J.K."/>
            <person name="James T.Y."/>
            <person name="O'Malley M.A."/>
            <person name="Stajich J.E."/>
            <person name="Spatafora J.W."/>
            <person name="Visel A."/>
            <person name="Grigoriev I.V."/>
        </authorList>
    </citation>
    <scope>NUCLEOTIDE SEQUENCE [LARGE SCALE GENOMIC DNA]</scope>
    <source>
        <strain evidence="1 2">CBS 115471</strain>
    </source>
</reference>
<dbReference type="OrthoDB" id="3539644at2759"/>
<dbReference type="Proteomes" id="UP000193144">
    <property type="component" value="Unassembled WGS sequence"/>
</dbReference>
<dbReference type="EMBL" id="MCFA01000174">
    <property type="protein sequence ID" value="ORY01125.1"/>
    <property type="molecule type" value="Genomic_DNA"/>
</dbReference>
<name>A0A1Y1YU75_9PLEO</name>
<proteinExistence type="predicted"/>
<sequence length="126" mass="13788">MAVAFSYRVASAVPGSKTSTNLAKPPTLVPTTLFLALALGSYRTRVTRLGSFIGVRSLYQAQGHARVRPLGPTPAELVVTSGFLFPLYTFNEKADLCTEVELVVYLRSNPKQIVDVFEIRSNILDI</sequence>
<gene>
    <name evidence="1" type="ORF">BCR34DRAFT_592373</name>
</gene>
<dbReference type="AlphaFoldDB" id="A0A1Y1YU75"/>